<evidence type="ECO:0000313" key="2">
    <source>
        <dbReference type="Ensembl" id="ENSLAFP00000020269.1"/>
    </source>
</evidence>
<reference evidence="2" key="3">
    <citation type="submission" date="2025-09" db="UniProtKB">
        <authorList>
            <consortium name="Ensembl"/>
        </authorList>
    </citation>
    <scope>IDENTIFICATION</scope>
    <source>
        <strain evidence="2">Isolate ISIS603380</strain>
    </source>
</reference>
<organism evidence="2 3">
    <name type="scientific">Loxodonta africana</name>
    <name type="common">African elephant</name>
    <dbReference type="NCBI Taxonomy" id="9785"/>
    <lineage>
        <taxon>Eukaryota</taxon>
        <taxon>Metazoa</taxon>
        <taxon>Chordata</taxon>
        <taxon>Craniata</taxon>
        <taxon>Vertebrata</taxon>
        <taxon>Euteleostomi</taxon>
        <taxon>Mammalia</taxon>
        <taxon>Eutheria</taxon>
        <taxon>Afrotheria</taxon>
        <taxon>Proboscidea</taxon>
        <taxon>Elephantidae</taxon>
        <taxon>Loxodonta</taxon>
    </lineage>
</organism>
<dbReference type="STRING" id="9785.ENSLAFP00000020269"/>
<accession>G3TXG1</accession>
<evidence type="ECO:0000313" key="3">
    <source>
        <dbReference type="Proteomes" id="UP000007646"/>
    </source>
</evidence>
<protein>
    <submittedName>
        <fullName evidence="2">Uncharacterized protein</fullName>
    </submittedName>
</protein>
<name>G3TXG1_LOXAF</name>
<reference evidence="2" key="2">
    <citation type="submission" date="2025-08" db="UniProtKB">
        <authorList>
            <consortium name="Ensembl"/>
        </authorList>
    </citation>
    <scope>IDENTIFICATION</scope>
    <source>
        <strain evidence="2">Isolate ISIS603380</strain>
    </source>
</reference>
<dbReference type="GeneTree" id="ENSGT00390000001254"/>
<evidence type="ECO:0000256" key="1">
    <source>
        <dbReference type="SAM" id="MobiDB-lite"/>
    </source>
</evidence>
<keyword evidence="3" id="KW-1185">Reference proteome</keyword>
<reference evidence="2 3" key="1">
    <citation type="submission" date="2009-06" db="EMBL/GenBank/DDBJ databases">
        <title>The Genome Sequence of Loxodonta africana (African elephant).</title>
        <authorList>
            <person name="Di Palma F."/>
            <person name="Heiman D."/>
            <person name="Young S."/>
            <person name="Johnson J."/>
            <person name="Lander E.S."/>
            <person name="Lindblad-Toh K."/>
        </authorList>
    </citation>
    <scope>NUCLEOTIDE SEQUENCE [LARGE SCALE GENOMIC DNA]</scope>
    <source>
        <strain evidence="2 3">Isolate ISIS603380</strain>
    </source>
</reference>
<feature type="compositionally biased region" description="Basic and acidic residues" evidence="1">
    <location>
        <begin position="1"/>
        <end position="14"/>
    </location>
</feature>
<dbReference type="Proteomes" id="UP000007646">
    <property type="component" value="Unassembled WGS sequence"/>
</dbReference>
<dbReference type="HOGENOM" id="CLU_113947_0_0_1"/>
<dbReference type="AlphaFoldDB" id="G3TXG1"/>
<dbReference type="InParanoid" id="G3TXG1"/>
<feature type="compositionally biased region" description="Polar residues" evidence="1">
    <location>
        <begin position="35"/>
        <end position="47"/>
    </location>
</feature>
<sequence>MSSKESCGKNEKPRGKSTTLSPNFDEEDKKEKKASGSTSSAYSIRSVSSEKRKPKSDHTDTLYCNTKGKPELKRFSIATEISRKRPKTSSSSHGPIELQETSFSSDNEIISQSPSSNGTKTNITKCADFKTKGIKLTNIRSKLDHELKNLSGPKIVKDV</sequence>
<dbReference type="Ensembl" id="ENSLAFT00000034376.1">
    <property type="protein sequence ID" value="ENSLAFP00000020269.1"/>
    <property type="gene ID" value="ENSLAFG00000025621.1"/>
</dbReference>
<proteinExistence type="predicted"/>
<feature type="compositionally biased region" description="Polar residues" evidence="1">
    <location>
        <begin position="88"/>
        <end position="123"/>
    </location>
</feature>
<feature type="compositionally biased region" description="Basic and acidic residues" evidence="1">
    <location>
        <begin position="48"/>
        <end position="60"/>
    </location>
</feature>
<dbReference type="eggNOG" id="KOG4689">
    <property type="taxonomic scope" value="Eukaryota"/>
</dbReference>
<feature type="region of interest" description="Disordered" evidence="1">
    <location>
        <begin position="1"/>
        <end position="123"/>
    </location>
</feature>